<dbReference type="PANTHER" id="PTHR42825:SF29">
    <property type="entry name" value="BRANCHED-CHAIN-AMINO-ACID AMINOTRANSFERASE"/>
    <property type="match status" value="1"/>
</dbReference>
<dbReference type="PANTHER" id="PTHR42825">
    <property type="entry name" value="AMINO ACID AMINOTRANSFERASE"/>
    <property type="match status" value="1"/>
</dbReference>
<dbReference type="Gene3D" id="3.30.470.10">
    <property type="match status" value="1"/>
</dbReference>
<dbReference type="InterPro" id="IPR043132">
    <property type="entry name" value="BCAT-like_C"/>
</dbReference>
<dbReference type="SUPFAM" id="SSF56752">
    <property type="entry name" value="D-aminoacid aminotransferase-like PLP-dependent enzymes"/>
    <property type="match status" value="1"/>
</dbReference>
<reference evidence="19" key="1">
    <citation type="journal article" date="2021" name="Front. Plant Sci.">
        <title>Chromosome-Scale Genome Assembly for Chinese Sour Jujube and Insights Into Its Genome Evolution and Domestication Signature.</title>
        <authorList>
            <person name="Shen L.-Y."/>
            <person name="Luo H."/>
            <person name="Wang X.-L."/>
            <person name="Wang X.-M."/>
            <person name="Qiu X.-J."/>
            <person name="Liu H."/>
            <person name="Zhou S.-S."/>
            <person name="Jia K.-H."/>
            <person name="Nie S."/>
            <person name="Bao Y.-T."/>
            <person name="Zhang R.-G."/>
            <person name="Yun Q.-Z."/>
            <person name="Chai Y.-H."/>
            <person name="Lu J.-Y."/>
            <person name="Li Y."/>
            <person name="Zhao S.-W."/>
            <person name="Mao J.-F."/>
            <person name="Jia S.-G."/>
            <person name="Mao Y.-M."/>
        </authorList>
    </citation>
    <scope>NUCLEOTIDE SEQUENCE</scope>
    <source>
        <strain evidence="19">AT0</strain>
        <tissue evidence="19">Leaf</tissue>
    </source>
</reference>
<evidence type="ECO:0000256" key="2">
    <source>
        <dbReference type="ARBA" id="ARBA00004824"/>
    </source>
</evidence>
<evidence type="ECO:0000256" key="14">
    <source>
        <dbReference type="ARBA" id="ARBA00049229"/>
    </source>
</evidence>
<dbReference type="NCBIfam" id="TIGR01123">
    <property type="entry name" value="ilvE_II"/>
    <property type="match status" value="1"/>
</dbReference>
<dbReference type="GO" id="GO:0009082">
    <property type="term" value="P:branched-chain amino acid biosynthetic process"/>
    <property type="evidence" value="ECO:0007669"/>
    <property type="project" value="UniProtKB-KW"/>
</dbReference>
<evidence type="ECO:0000256" key="4">
    <source>
        <dbReference type="ARBA" id="ARBA00005072"/>
    </source>
</evidence>
<evidence type="ECO:0000256" key="12">
    <source>
        <dbReference type="ARBA" id="ARBA00048212"/>
    </source>
</evidence>
<evidence type="ECO:0000313" key="19">
    <source>
        <dbReference type="EMBL" id="KAH7523777.1"/>
    </source>
</evidence>
<dbReference type="EC" id="2.6.1.42" evidence="18"/>
<evidence type="ECO:0000256" key="7">
    <source>
        <dbReference type="ARBA" id="ARBA00022605"/>
    </source>
</evidence>
<dbReference type="InterPro" id="IPR005786">
    <property type="entry name" value="B_amino_transII"/>
</dbReference>
<evidence type="ECO:0000256" key="16">
    <source>
        <dbReference type="RuleBase" id="RU004106"/>
    </source>
</evidence>
<comment type="caution">
    <text evidence="19">The sequence shown here is derived from an EMBL/GenBank/DDBJ whole genome shotgun (WGS) entry which is preliminary data.</text>
</comment>
<dbReference type="EMBL" id="JAEACU010000006">
    <property type="protein sequence ID" value="KAH7523777.1"/>
    <property type="molecule type" value="Genomic_DNA"/>
</dbReference>
<feature type="modified residue" description="N6-(pyridoxal phosphate)lysine" evidence="15">
    <location>
        <position position="248"/>
    </location>
</feature>
<keyword evidence="7 18" id="KW-0028">Amino-acid biosynthesis</keyword>
<organism evidence="19 20">
    <name type="scientific">Ziziphus jujuba var. spinosa</name>
    <dbReference type="NCBI Taxonomy" id="714518"/>
    <lineage>
        <taxon>Eukaryota</taxon>
        <taxon>Viridiplantae</taxon>
        <taxon>Streptophyta</taxon>
        <taxon>Embryophyta</taxon>
        <taxon>Tracheophyta</taxon>
        <taxon>Spermatophyta</taxon>
        <taxon>Magnoliopsida</taxon>
        <taxon>eudicotyledons</taxon>
        <taxon>Gunneridae</taxon>
        <taxon>Pentapetalae</taxon>
        <taxon>rosids</taxon>
        <taxon>fabids</taxon>
        <taxon>Rosales</taxon>
        <taxon>Rhamnaceae</taxon>
        <taxon>Paliureae</taxon>
        <taxon>Ziziphus</taxon>
    </lineage>
</organism>
<comment type="cofactor">
    <cofactor evidence="1 17">
        <name>pyridoxal 5'-phosphate</name>
        <dbReference type="ChEBI" id="CHEBI:597326"/>
    </cofactor>
</comment>
<comment type="catalytic activity">
    <reaction evidence="12 18">
        <text>L-valine + 2-oxoglutarate = 3-methyl-2-oxobutanoate + L-glutamate</text>
        <dbReference type="Rhea" id="RHEA:24813"/>
        <dbReference type="ChEBI" id="CHEBI:11851"/>
        <dbReference type="ChEBI" id="CHEBI:16810"/>
        <dbReference type="ChEBI" id="CHEBI:29985"/>
        <dbReference type="ChEBI" id="CHEBI:57762"/>
        <dbReference type="EC" id="2.6.1.42"/>
    </reaction>
</comment>
<proteinExistence type="inferred from homology"/>
<evidence type="ECO:0000256" key="15">
    <source>
        <dbReference type="PIRSR" id="PIRSR006468-1"/>
    </source>
</evidence>
<evidence type="ECO:0000256" key="9">
    <source>
        <dbReference type="ARBA" id="ARBA00022898"/>
    </source>
</evidence>
<evidence type="ECO:0000256" key="17">
    <source>
        <dbReference type="RuleBase" id="RU004516"/>
    </source>
</evidence>
<dbReference type="Gene3D" id="3.20.10.10">
    <property type="entry name" value="D-amino Acid Aminotransferase, subunit A, domain 2"/>
    <property type="match status" value="1"/>
</dbReference>
<dbReference type="NCBIfam" id="NF009897">
    <property type="entry name" value="PRK13357.1"/>
    <property type="match status" value="1"/>
</dbReference>
<dbReference type="PIRSF" id="PIRSF006468">
    <property type="entry name" value="BCAT1"/>
    <property type="match status" value="1"/>
</dbReference>
<evidence type="ECO:0000256" key="3">
    <source>
        <dbReference type="ARBA" id="ARBA00004931"/>
    </source>
</evidence>
<evidence type="ECO:0000256" key="11">
    <source>
        <dbReference type="ARBA" id="ARBA00023304"/>
    </source>
</evidence>
<keyword evidence="11 18" id="KW-0100">Branched-chain amino acid biosynthesis</keyword>
<evidence type="ECO:0000313" key="20">
    <source>
        <dbReference type="Proteomes" id="UP000813462"/>
    </source>
</evidence>
<dbReference type="GO" id="GO:0005737">
    <property type="term" value="C:cytoplasm"/>
    <property type="evidence" value="ECO:0007669"/>
    <property type="project" value="UniProtKB-ARBA"/>
</dbReference>
<comment type="pathway">
    <text evidence="4">Amino-acid biosynthesis; L-leucine biosynthesis; L-leucine from 3-methyl-2-oxobutanoate: step 4/4.</text>
</comment>
<dbReference type="CDD" id="cd01557">
    <property type="entry name" value="BCAT_beta_family"/>
    <property type="match status" value="1"/>
</dbReference>
<dbReference type="PROSITE" id="PS00770">
    <property type="entry name" value="AA_TRANSFER_CLASS_4"/>
    <property type="match status" value="1"/>
</dbReference>
<protein>
    <recommendedName>
        <fullName evidence="18">Branched-chain-amino-acid aminotransferase</fullName>
        <ecNumber evidence="18">2.6.1.42</ecNumber>
    </recommendedName>
</protein>
<evidence type="ECO:0000256" key="10">
    <source>
        <dbReference type="ARBA" id="ARBA00022946"/>
    </source>
</evidence>
<evidence type="ECO:0000256" key="6">
    <source>
        <dbReference type="ARBA" id="ARBA00022576"/>
    </source>
</evidence>
<evidence type="ECO:0000256" key="18">
    <source>
        <dbReference type="RuleBase" id="RU004517"/>
    </source>
</evidence>
<comment type="catalytic activity">
    <reaction evidence="14 18">
        <text>L-leucine + 2-oxoglutarate = 4-methyl-2-oxopentanoate + L-glutamate</text>
        <dbReference type="Rhea" id="RHEA:18321"/>
        <dbReference type="ChEBI" id="CHEBI:16810"/>
        <dbReference type="ChEBI" id="CHEBI:17865"/>
        <dbReference type="ChEBI" id="CHEBI:29985"/>
        <dbReference type="ChEBI" id="CHEBI:57427"/>
        <dbReference type="EC" id="2.6.1.42"/>
    </reaction>
</comment>
<dbReference type="InterPro" id="IPR036038">
    <property type="entry name" value="Aminotransferase-like"/>
</dbReference>
<keyword evidence="10" id="KW-0809">Transit peptide</keyword>
<dbReference type="GO" id="GO:0008652">
    <property type="term" value="P:amino acid biosynthetic process"/>
    <property type="evidence" value="ECO:0007669"/>
    <property type="project" value="UniProtKB-KW"/>
</dbReference>
<comment type="catalytic activity">
    <reaction evidence="13 18">
        <text>L-isoleucine + 2-oxoglutarate = (S)-3-methyl-2-oxopentanoate + L-glutamate</text>
        <dbReference type="Rhea" id="RHEA:24801"/>
        <dbReference type="ChEBI" id="CHEBI:16810"/>
        <dbReference type="ChEBI" id="CHEBI:29985"/>
        <dbReference type="ChEBI" id="CHEBI:35146"/>
        <dbReference type="ChEBI" id="CHEBI:58045"/>
        <dbReference type="EC" id="2.6.1.42"/>
    </reaction>
</comment>
<dbReference type="InterPro" id="IPR001544">
    <property type="entry name" value="Aminotrans_IV"/>
</dbReference>
<keyword evidence="9 17" id="KW-0663">Pyridoxal phosphate</keyword>
<dbReference type="FunFam" id="3.20.10.10:FF:000003">
    <property type="entry name" value="Branched-chain-amino-acid aminotransferase"/>
    <property type="match status" value="1"/>
</dbReference>
<accession>A0A978V792</accession>
<dbReference type="InterPro" id="IPR018300">
    <property type="entry name" value="Aminotrans_IV_CS"/>
</dbReference>
<comment type="pathway">
    <text evidence="2">Amino-acid biosynthesis; L-isoleucine biosynthesis; L-isoleucine from 2-oxobutanoate: step 4/4.</text>
</comment>
<dbReference type="Pfam" id="PF01063">
    <property type="entry name" value="Aminotran_4"/>
    <property type="match status" value="1"/>
</dbReference>
<keyword evidence="6 18" id="KW-0032">Aminotransferase</keyword>
<gene>
    <name evidence="19" type="ORF">FEM48_Zijuj06G0048100</name>
</gene>
<dbReference type="AlphaFoldDB" id="A0A978V792"/>
<keyword evidence="8 18" id="KW-0808">Transferase</keyword>
<evidence type="ECO:0000256" key="1">
    <source>
        <dbReference type="ARBA" id="ARBA00001933"/>
    </source>
</evidence>
<name>A0A978V792_ZIZJJ</name>
<dbReference type="GO" id="GO:0004084">
    <property type="term" value="F:branched-chain-amino-acid transaminase activity"/>
    <property type="evidence" value="ECO:0007669"/>
    <property type="project" value="UniProtKB-EC"/>
</dbReference>
<dbReference type="FunFam" id="3.30.470.10:FF:000003">
    <property type="entry name" value="Branched-chain-amino-acid aminotransferase"/>
    <property type="match status" value="1"/>
</dbReference>
<dbReference type="InterPro" id="IPR043131">
    <property type="entry name" value="BCAT-like_N"/>
</dbReference>
<evidence type="ECO:0000256" key="13">
    <source>
        <dbReference type="ARBA" id="ARBA00048798"/>
    </source>
</evidence>
<comment type="pathway">
    <text evidence="3">Amino-acid biosynthesis; L-valine biosynthesis; L-valine from pyruvate: step 4/4.</text>
</comment>
<evidence type="ECO:0000256" key="8">
    <source>
        <dbReference type="ARBA" id="ARBA00022679"/>
    </source>
</evidence>
<dbReference type="Proteomes" id="UP000813462">
    <property type="component" value="Unassembled WGS sequence"/>
</dbReference>
<sequence length="401" mass="44214">MITRRLCLRNLVESFRLGSSMSKKTDYIIFPFCAILQLGCRYNLAFQSSSSLPQAREQFVYSDDESADVDWDNLGFGLVPTDYMYIMKCAKEGNFEQGQLNRYGKVELSPSAGVLNYGQGLFEGIKACRKEDGRLLLFRPDQNAIRMKIGAERMCMPSPSVDQFVDAVKQTVLANKRWVPPPGKGSLYVRPLLMGSGPVLGLAPSPEHTFLVYASPVCNYFKEGFAPLNLYVEDEFDRASPGGTGGVKAISNYAPVLKAQIRAKNRGFSDVLYLDTVNKRYVEEVSCCNIFIVKGNMIATPATNGTILAGVTRRSIIEIAGDHGYQVEERRVAVDELMDADEVFCTGTAVGVASVGSITYHNTKVEFRTGAKTVSAELYSDLVGIQKGLSEDKKGWIVEID</sequence>
<evidence type="ECO:0000256" key="5">
    <source>
        <dbReference type="ARBA" id="ARBA00009320"/>
    </source>
</evidence>
<comment type="similarity">
    <text evidence="5 16">Belongs to the class-IV pyridoxal-phosphate-dependent aminotransferase family.</text>
</comment>
<dbReference type="InterPro" id="IPR033939">
    <property type="entry name" value="BCAT_family"/>
</dbReference>